<dbReference type="AlphaFoldDB" id="A0AA35MC34"/>
<dbReference type="InterPro" id="IPR023198">
    <property type="entry name" value="PGP-like_dom2"/>
</dbReference>
<gene>
    <name evidence="2" type="ORF">CCHLO57077_00009250</name>
</gene>
<dbReference type="InterPro" id="IPR006439">
    <property type="entry name" value="HAD-SF_hydro_IA"/>
</dbReference>
<dbReference type="InterPro" id="IPR051540">
    <property type="entry name" value="S-2-haloacid_dehalogenase"/>
</dbReference>
<dbReference type="GO" id="GO:0016791">
    <property type="term" value="F:phosphatase activity"/>
    <property type="evidence" value="ECO:0007669"/>
    <property type="project" value="UniProtKB-ARBA"/>
</dbReference>
<dbReference type="SFLD" id="SFLDS00003">
    <property type="entry name" value="Haloacid_Dehalogenase"/>
    <property type="match status" value="1"/>
</dbReference>
<dbReference type="Gene3D" id="3.40.50.1000">
    <property type="entry name" value="HAD superfamily/HAD-like"/>
    <property type="match status" value="1"/>
</dbReference>
<dbReference type="SFLD" id="SFLDG01129">
    <property type="entry name" value="C1.5:_HAD__Beta-PGM__Phosphata"/>
    <property type="match status" value="1"/>
</dbReference>
<accession>A0AA35MC34</accession>
<dbReference type="PANTHER" id="PTHR43316:SF3">
    <property type="entry name" value="HALOACID DEHALOGENASE, TYPE II (AFU_ORTHOLOGUE AFUA_2G07750)-RELATED"/>
    <property type="match status" value="1"/>
</dbReference>
<evidence type="ECO:0000313" key="3">
    <source>
        <dbReference type="Proteomes" id="UP001160390"/>
    </source>
</evidence>
<evidence type="ECO:0000256" key="1">
    <source>
        <dbReference type="ARBA" id="ARBA00022801"/>
    </source>
</evidence>
<name>A0AA35MC34_9HYPO</name>
<keyword evidence="1" id="KW-0378">Hydrolase</keyword>
<evidence type="ECO:0000313" key="2">
    <source>
        <dbReference type="EMBL" id="CAI6094420.1"/>
    </source>
</evidence>
<dbReference type="EMBL" id="CABFNP030001256">
    <property type="protein sequence ID" value="CAI6094420.1"/>
    <property type="molecule type" value="Genomic_DNA"/>
</dbReference>
<dbReference type="PRINTS" id="PR00413">
    <property type="entry name" value="HADHALOGNASE"/>
</dbReference>
<proteinExistence type="predicted"/>
<reference evidence="2" key="1">
    <citation type="submission" date="2023-01" db="EMBL/GenBank/DDBJ databases">
        <authorList>
            <person name="Piombo E."/>
        </authorList>
    </citation>
    <scope>NUCLEOTIDE SEQUENCE</scope>
</reference>
<sequence>MAKTVIAFDLYGTILSTESISRELEGFYGPEKAKVIASQARRYQLEYTWRSNSMGTYAQEYLINLWSSDGPKGMYRPFDVLTRCSFHHAAAEAGVQITPAQEQAIMKAYNGLDAFPDVQAALDLISKSQTLEAWIFSNGTESMITSSVETSRGLATASSPDTVSAAQIVSIDRLGVYKPSPKTYQHMVATTDRQDAPEKVWLVSSNPFDALGAVAAGMSSVWVDRGETGWIDGLSEALDVRPTVVVHGVDEAVEHILKQI</sequence>
<dbReference type="InterPro" id="IPR036412">
    <property type="entry name" value="HAD-like_sf"/>
</dbReference>
<dbReference type="Gene3D" id="1.10.150.240">
    <property type="entry name" value="Putative phosphatase, domain 2"/>
    <property type="match status" value="1"/>
</dbReference>
<dbReference type="InterPro" id="IPR023214">
    <property type="entry name" value="HAD_sf"/>
</dbReference>
<protein>
    <submittedName>
        <fullName evidence="2">Uncharacterized protein</fullName>
    </submittedName>
</protein>
<dbReference type="SUPFAM" id="SSF56784">
    <property type="entry name" value="HAD-like"/>
    <property type="match status" value="1"/>
</dbReference>
<organism evidence="2 3">
    <name type="scientific">Clonostachys chloroleuca</name>
    <dbReference type="NCBI Taxonomy" id="1926264"/>
    <lineage>
        <taxon>Eukaryota</taxon>
        <taxon>Fungi</taxon>
        <taxon>Dikarya</taxon>
        <taxon>Ascomycota</taxon>
        <taxon>Pezizomycotina</taxon>
        <taxon>Sordariomycetes</taxon>
        <taxon>Hypocreomycetidae</taxon>
        <taxon>Hypocreales</taxon>
        <taxon>Bionectriaceae</taxon>
        <taxon>Clonostachys</taxon>
    </lineage>
</organism>
<keyword evidence="3" id="KW-1185">Reference proteome</keyword>
<dbReference type="Pfam" id="PF00702">
    <property type="entry name" value="Hydrolase"/>
    <property type="match status" value="1"/>
</dbReference>
<dbReference type="PANTHER" id="PTHR43316">
    <property type="entry name" value="HYDROLASE, HALOACID DELAHOGENASE-RELATED"/>
    <property type="match status" value="1"/>
</dbReference>
<comment type="caution">
    <text evidence="2">The sequence shown here is derived from an EMBL/GenBank/DDBJ whole genome shotgun (WGS) entry which is preliminary data.</text>
</comment>
<dbReference type="Proteomes" id="UP001160390">
    <property type="component" value="Unassembled WGS sequence"/>
</dbReference>